<name>A0A397SIQ0_9GLOM</name>
<protein>
    <submittedName>
        <fullName evidence="1">Uncharacterized protein</fullName>
    </submittedName>
</protein>
<proteinExistence type="predicted"/>
<keyword evidence="2" id="KW-1185">Reference proteome</keyword>
<accession>A0A397SIQ0</accession>
<evidence type="ECO:0000313" key="1">
    <source>
        <dbReference type="EMBL" id="RIA84045.1"/>
    </source>
</evidence>
<dbReference type="Proteomes" id="UP000265703">
    <property type="component" value="Unassembled WGS sequence"/>
</dbReference>
<organism evidence="1 2">
    <name type="scientific">Glomus cerebriforme</name>
    <dbReference type="NCBI Taxonomy" id="658196"/>
    <lineage>
        <taxon>Eukaryota</taxon>
        <taxon>Fungi</taxon>
        <taxon>Fungi incertae sedis</taxon>
        <taxon>Mucoromycota</taxon>
        <taxon>Glomeromycotina</taxon>
        <taxon>Glomeromycetes</taxon>
        <taxon>Glomerales</taxon>
        <taxon>Glomeraceae</taxon>
        <taxon>Glomus</taxon>
    </lineage>
</organism>
<comment type="caution">
    <text evidence="1">The sequence shown here is derived from an EMBL/GenBank/DDBJ whole genome shotgun (WGS) entry which is preliminary data.</text>
</comment>
<gene>
    <name evidence="1" type="ORF">C1645_832838</name>
</gene>
<dbReference type="OrthoDB" id="2427659at2759"/>
<reference evidence="1 2" key="1">
    <citation type="submission" date="2018-06" db="EMBL/GenBank/DDBJ databases">
        <title>Comparative genomics reveals the genomic features of Rhizophagus irregularis, R. cerebriforme, R. diaphanum and Gigaspora rosea, and their symbiotic lifestyle signature.</title>
        <authorList>
            <person name="Morin E."/>
            <person name="San Clemente H."/>
            <person name="Chen E.C.H."/>
            <person name="De La Providencia I."/>
            <person name="Hainaut M."/>
            <person name="Kuo A."/>
            <person name="Kohler A."/>
            <person name="Murat C."/>
            <person name="Tang N."/>
            <person name="Roy S."/>
            <person name="Loubradou J."/>
            <person name="Henrissat B."/>
            <person name="Grigoriev I.V."/>
            <person name="Corradi N."/>
            <person name="Roux C."/>
            <person name="Martin F.M."/>
        </authorList>
    </citation>
    <scope>NUCLEOTIDE SEQUENCE [LARGE SCALE GENOMIC DNA]</scope>
    <source>
        <strain evidence="1 2">DAOM 227022</strain>
    </source>
</reference>
<dbReference type="EMBL" id="QKYT01000521">
    <property type="protein sequence ID" value="RIA84045.1"/>
    <property type="molecule type" value="Genomic_DNA"/>
</dbReference>
<evidence type="ECO:0000313" key="2">
    <source>
        <dbReference type="Proteomes" id="UP000265703"/>
    </source>
</evidence>
<feature type="non-terminal residue" evidence="1">
    <location>
        <position position="197"/>
    </location>
</feature>
<dbReference type="AlphaFoldDB" id="A0A397SIQ0"/>
<sequence length="197" mass="22743">MQTPVANGFNFISLNFNSSMMATGVTQMLKQEDKMKSNRDFLEKLKCLFLRVQNPKKSAFEDLVQQIFGCDLNSAEGIDWLHTANRNFSDFHNKFLDNVEETVNMLKEKRAKEGNMTHLEESKIIIFVDKSLMKDLLQKWLNATNMSELKAQDSLNTLQRFVHKALIINYVSRDTDSMKSLDRLMKDIAVPSRNGKN</sequence>